<protein>
    <recommendedName>
        <fullName evidence="3">YtkA-like domain-containing protein</fullName>
    </recommendedName>
</protein>
<sequence length="45" mass="4829">KTSATLSGNKYKAKMNLSMSGPWNIAVKITRGGKTSAVKFNVDAR</sequence>
<dbReference type="Proteomes" id="UP000580051">
    <property type="component" value="Unassembled WGS sequence"/>
</dbReference>
<gene>
    <name evidence="1" type="ORF">HKBW3S06_01585</name>
</gene>
<evidence type="ECO:0000313" key="2">
    <source>
        <dbReference type="Proteomes" id="UP000580051"/>
    </source>
</evidence>
<name>A0A6V8NQK3_9ACTN</name>
<reference evidence="1 2" key="1">
    <citation type="journal article" date="2020" name="Front. Microbiol.">
        <title>Single-cell genomics of novel Actinobacteria with the Wood-Ljungdahl pathway discovered in a serpentinizing system.</title>
        <authorList>
            <person name="Merino N."/>
            <person name="Kawai M."/>
            <person name="Boyd E.S."/>
            <person name="Colman D.R."/>
            <person name="McGlynn S.E."/>
            <person name="Nealson K.H."/>
            <person name="Kurokawa K."/>
            <person name="Hongoh Y."/>
        </authorList>
    </citation>
    <scope>NUCLEOTIDE SEQUENCE [LARGE SCALE GENOMIC DNA]</scope>
    <source>
        <strain evidence="1 2">S06</strain>
    </source>
</reference>
<dbReference type="AlphaFoldDB" id="A0A6V8NQK3"/>
<organism evidence="1 2">
    <name type="scientific">Candidatus Hakubella thermalkaliphila</name>
    <dbReference type="NCBI Taxonomy" id="2754717"/>
    <lineage>
        <taxon>Bacteria</taxon>
        <taxon>Bacillati</taxon>
        <taxon>Actinomycetota</taxon>
        <taxon>Actinomycetota incertae sedis</taxon>
        <taxon>Candidatus Hakubellales</taxon>
        <taxon>Candidatus Hakubellaceae</taxon>
        <taxon>Candidatus Hakubella</taxon>
    </lineage>
</organism>
<proteinExistence type="predicted"/>
<accession>A0A6V8NQK3</accession>
<evidence type="ECO:0008006" key="3">
    <source>
        <dbReference type="Google" id="ProtNLM"/>
    </source>
</evidence>
<dbReference type="EMBL" id="BLRV01000367">
    <property type="protein sequence ID" value="GFP22357.1"/>
    <property type="molecule type" value="Genomic_DNA"/>
</dbReference>
<feature type="non-terminal residue" evidence="1">
    <location>
        <position position="1"/>
    </location>
</feature>
<evidence type="ECO:0000313" key="1">
    <source>
        <dbReference type="EMBL" id="GFP22357.1"/>
    </source>
</evidence>
<comment type="caution">
    <text evidence="1">The sequence shown here is derived from an EMBL/GenBank/DDBJ whole genome shotgun (WGS) entry which is preliminary data.</text>
</comment>